<gene>
    <name evidence="1" type="ORF">SERLA73DRAFT_170981</name>
</gene>
<evidence type="ECO:0008006" key="3">
    <source>
        <dbReference type="Google" id="ProtNLM"/>
    </source>
</evidence>
<accession>F8Q955</accession>
<dbReference type="OrthoDB" id="2675609at2759"/>
<dbReference type="AlphaFoldDB" id="F8Q955"/>
<dbReference type="eggNOG" id="ENOG502SF7E">
    <property type="taxonomic scope" value="Eukaryota"/>
</dbReference>
<dbReference type="Proteomes" id="UP000008063">
    <property type="component" value="Unassembled WGS sequence"/>
</dbReference>
<keyword evidence="2" id="KW-1185">Reference proteome</keyword>
<dbReference type="InterPro" id="IPR036188">
    <property type="entry name" value="FAD/NAD-bd_sf"/>
</dbReference>
<dbReference type="EMBL" id="GL945486">
    <property type="protein sequence ID" value="EGN95110.1"/>
    <property type="molecule type" value="Genomic_DNA"/>
</dbReference>
<organism evidence="2">
    <name type="scientific">Serpula lacrymans var. lacrymans (strain S7.3)</name>
    <name type="common">Dry rot fungus</name>
    <dbReference type="NCBI Taxonomy" id="936435"/>
    <lineage>
        <taxon>Eukaryota</taxon>
        <taxon>Fungi</taxon>
        <taxon>Dikarya</taxon>
        <taxon>Basidiomycota</taxon>
        <taxon>Agaricomycotina</taxon>
        <taxon>Agaricomycetes</taxon>
        <taxon>Agaricomycetidae</taxon>
        <taxon>Boletales</taxon>
        <taxon>Coniophorineae</taxon>
        <taxon>Serpulaceae</taxon>
        <taxon>Serpula</taxon>
    </lineage>
</organism>
<dbReference type="OMA" id="YTTRHYR"/>
<protein>
    <recommendedName>
        <fullName evidence="3">FAD-binding domain-containing protein</fullName>
    </recommendedName>
</protein>
<proteinExistence type="predicted"/>
<evidence type="ECO:0000313" key="1">
    <source>
        <dbReference type="EMBL" id="EGN95110.1"/>
    </source>
</evidence>
<dbReference type="Gene3D" id="3.50.50.60">
    <property type="entry name" value="FAD/NAD(P)-binding domain"/>
    <property type="match status" value="1"/>
</dbReference>
<dbReference type="HOGENOM" id="CLU_025587_1_0_1"/>
<name>F8Q955_SERL3</name>
<evidence type="ECO:0000313" key="2">
    <source>
        <dbReference type="Proteomes" id="UP000008063"/>
    </source>
</evidence>
<dbReference type="InParanoid" id="F8Q955"/>
<sequence length="549" mass="61289">MSTLLLLIVGLPAACYAIFPYLWRHLWNKLLSEQTAIPDLSSLGQTRLEDEKIKGAAVICGGSIAGLLTARVCHNHFQRVVIVEPEAWLATEEGYKTQAWTQKHQRTRVMQYYSLQAVQAFFFMALKVLFPNVEEECKASDIRVLPADFKGSMWGHPHRAPYDEYNGDLPKSIFSSRQGLETLIRRLVVGKGYYSNIDWVVGTVTGIMADPANSSRVKKVSIRTPSGTKEIEAALVVDCTGPARVGVKMLERAGYGNAESYSKGTLPLNELKVTYDQKIRYSTFDFPIPSDLAKRLPIPGGFEGGGAVYATLTEPGKDRRSIYASRVDGDRLQLCFGTWADDDLPRTLQAAKEYMNTMVLQLPPPEWFSEMLDLLAEVEDRMTFSVVHVPPTSYIRFHQAVSLPSNWVAIGDSVMRLNPVFGQGCSKALIGAITLNTALHEAKVNGNGIPSNFSKSFFKLQQPKIEGFWEGTKNYDYSYDTTVPITGETLTTGSILRWYMRRLQTLALTDKQANSAFWHSGMILSPGITVFQPLIVMKILWSLVVQRCT</sequence>
<reference evidence="2" key="1">
    <citation type="journal article" date="2011" name="Science">
        <title>The plant cell wall-decomposing machinery underlies the functional diversity of forest fungi.</title>
        <authorList>
            <person name="Eastwood D.C."/>
            <person name="Floudas D."/>
            <person name="Binder M."/>
            <person name="Majcherczyk A."/>
            <person name="Schneider P."/>
            <person name="Aerts A."/>
            <person name="Asiegbu F.O."/>
            <person name="Baker S.E."/>
            <person name="Barry K."/>
            <person name="Bendiksby M."/>
            <person name="Blumentritt M."/>
            <person name="Coutinho P.M."/>
            <person name="Cullen D."/>
            <person name="de Vries R.P."/>
            <person name="Gathman A."/>
            <person name="Goodell B."/>
            <person name="Henrissat B."/>
            <person name="Ihrmark K."/>
            <person name="Kauserud H."/>
            <person name="Kohler A."/>
            <person name="LaButti K."/>
            <person name="Lapidus A."/>
            <person name="Lavin J.L."/>
            <person name="Lee Y.-H."/>
            <person name="Lindquist E."/>
            <person name="Lilly W."/>
            <person name="Lucas S."/>
            <person name="Morin E."/>
            <person name="Murat C."/>
            <person name="Oguiza J.A."/>
            <person name="Park J."/>
            <person name="Pisabarro A.G."/>
            <person name="Riley R."/>
            <person name="Rosling A."/>
            <person name="Salamov A."/>
            <person name="Schmidt O."/>
            <person name="Schmutz J."/>
            <person name="Skrede I."/>
            <person name="Stenlid J."/>
            <person name="Wiebenga A."/>
            <person name="Xie X."/>
            <person name="Kuees U."/>
            <person name="Hibbett D.S."/>
            <person name="Hoffmeister D."/>
            <person name="Hoegberg N."/>
            <person name="Martin F."/>
            <person name="Grigoriev I.V."/>
            <person name="Watkinson S.C."/>
        </authorList>
    </citation>
    <scope>NUCLEOTIDE SEQUENCE [LARGE SCALE GENOMIC DNA]</scope>
    <source>
        <strain evidence="2">strain S7.3</strain>
    </source>
</reference>
<dbReference type="SUPFAM" id="SSF51905">
    <property type="entry name" value="FAD/NAD(P)-binding domain"/>
    <property type="match status" value="1"/>
</dbReference>